<dbReference type="Gene3D" id="3.40.50.720">
    <property type="entry name" value="NAD(P)-binding Rossmann-like Domain"/>
    <property type="match status" value="1"/>
</dbReference>
<dbReference type="PANTHER" id="PTHR43355:SF2">
    <property type="entry name" value="FLAVIN REDUCTASE (NADPH)"/>
    <property type="match status" value="1"/>
</dbReference>
<dbReference type="SUPFAM" id="SSF51735">
    <property type="entry name" value="NAD(P)-binding Rossmann-fold domains"/>
    <property type="match status" value="1"/>
</dbReference>
<dbReference type="GO" id="GO:0042602">
    <property type="term" value="F:riboflavin reductase (NADPH) activity"/>
    <property type="evidence" value="ECO:0007669"/>
    <property type="project" value="TreeGrafter"/>
</dbReference>
<dbReference type="Pfam" id="PF13460">
    <property type="entry name" value="NAD_binding_10"/>
    <property type="match status" value="1"/>
</dbReference>
<evidence type="ECO:0000256" key="1">
    <source>
        <dbReference type="ARBA" id="ARBA00038376"/>
    </source>
</evidence>
<dbReference type="GO" id="GO:0004074">
    <property type="term" value="F:biliverdin reductase [NAD(P)H] activity"/>
    <property type="evidence" value="ECO:0007669"/>
    <property type="project" value="TreeGrafter"/>
</dbReference>
<organism evidence="3 4">
    <name type="scientific">Conoideocrella luteorostrata</name>
    <dbReference type="NCBI Taxonomy" id="1105319"/>
    <lineage>
        <taxon>Eukaryota</taxon>
        <taxon>Fungi</taxon>
        <taxon>Dikarya</taxon>
        <taxon>Ascomycota</taxon>
        <taxon>Pezizomycotina</taxon>
        <taxon>Sordariomycetes</taxon>
        <taxon>Hypocreomycetidae</taxon>
        <taxon>Hypocreales</taxon>
        <taxon>Clavicipitaceae</taxon>
        <taxon>Conoideocrella</taxon>
    </lineage>
</organism>
<dbReference type="AlphaFoldDB" id="A0AAJ0CPX7"/>
<dbReference type="InterPro" id="IPR016040">
    <property type="entry name" value="NAD(P)-bd_dom"/>
</dbReference>
<dbReference type="PANTHER" id="PTHR43355">
    <property type="entry name" value="FLAVIN REDUCTASE (NADPH)"/>
    <property type="match status" value="1"/>
</dbReference>
<feature type="domain" description="NAD(P)-binding" evidence="2">
    <location>
        <begin position="7"/>
        <end position="210"/>
    </location>
</feature>
<protein>
    <recommendedName>
        <fullName evidence="2">NAD(P)-binding domain-containing protein</fullName>
    </recommendedName>
</protein>
<accession>A0AAJ0CPX7</accession>
<dbReference type="InterPro" id="IPR036291">
    <property type="entry name" value="NAD(P)-bd_dom_sf"/>
</dbReference>
<comment type="similarity">
    <text evidence="1">Belongs to the avfA family.</text>
</comment>
<evidence type="ECO:0000313" key="4">
    <source>
        <dbReference type="Proteomes" id="UP001251528"/>
    </source>
</evidence>
<evidence type="ECO:0000259" key="2">
    <source>
        <dbReference type="Pfam" id="PF13460"/>
    </source>
</evidence>
<reference evidence="3" key="1">
    <citation type="submission" date="2023-06" db="EMBL/GenBank/DDBJ databases">
        <title>Conoideocrella luteorostrata (Hypocreales: Clavicipitaceae), a potential biocontrol fungus for elongate hemlock scale in United States Christmas tree production areas.</title>
        <authorList>
            <person name="Barrett H."/>
            <person name="Lovett B."/>
            <person name="Macias A.M."/>
            <person name="Stajich J.E."/>
            <person name="Kasson M.T."/>
        </authorList>
    </citation>
    <scope>NUCLEOTIDE SEQUENCE</scope>
    <source>
        <strain evidence="3">ARSEF 14590</strain>
    </source>
</reference>
<evidence type="ECO:0000313" key="3">
    <source>
        <dbReference type="EMBL" id="KAK2598136.1"/>
    </source>
</evidence>
<dbReference type="EMBL" id="JASWJB010000099">
    <property type="protein sequence ID" value="KAK2598136.1"/>
    <property type="molecule type" value="Genomic_DNA"/>
</dbReference>
<gene>
    <name evidence="3" type="ORF">QQS21_005768</name>
</gene>
<sequence length="224" mass="24184">MHFFIIGGSGRNGQLTTQAALDRGHSVTALVRNPSSLTPHERLTVVRGTPTSLADIQKGLTTPQHPSTVFYTLNPRRTSENPFAPLSPESPTDLLESTMRTLIAAINSTSFPPPKLVINSTMGVGASFASMTAPIRFVFRHSTMRVTLDDHTNLDTVVRESGLPFVLARPARLVEGEAGELRVLSDDGKGSGWNPTVKRASLARWMVGAAEVKTWDGRAPVLTT</sequence>
<keyword evidence="4" id="KW-1185">Reference proteome</keyword>
<dbReference type="InterPro" id="IPR051606">
    <property type="entry name" value="Polyketide_Oxido-like"/>
</dbReference>
<name>A0AAJ0CPX7_9HYPO</name>
<proteinExistence type="inferred from homology"/>
<dbReference type="Proteomes" id="UP001251528">
    <property type="component" value="Unassembled WGS sequence"/>
</dbReference>
<comment type="caution">
    <text evidence="3">The sequence shown here is derived from an EMBL/GenBank/DDBJ whole genome shotgun (WGS) entry which is preliminary data.</text>
</comment>